<evidence type="ECO:0000256" key="2">
    <source>
        <dbReference type="ARBA" id="ARBA00022845"/>
    </source>
</evidence>
<dbReference type="EMBL" id="JAEDAL010000001">
    <property type="protein sequence ID" value="MBH9551551.1"/>
    <property type="molecule type" value="Genomic_DNA"/>
</dbReference>
<dbReference type="PROSITE" id="PS50296">
    <property type="entry name" value="SUI1"/>
    <property type="match status" value="1"/>
</dbReference>
<dbReference type="InterPro" id="IPR036877">
    <property type="entry name" value="SUI1_dom_sf"/>
</dbReference>
<evidence type="ECO:0000313" key="5">
    <source>
        <dbReference type="EMBL" id="MBH9551551.1"/>
    </source>
</evidence>
<dbReference type="Gene3D" id="3.30.780.10">
    <property type="entry name" value="SUI1-like domain"/>
    <property type="match status" value="1"/>
</dbReference>
<dbReference type="GO" id="GO:0002188">
    <property type="term" value="P:translation reinitiation"/>
    <property type="evidence" value="ECO:0007669"/>
    <property type="project" value="TreeGrafter"/>
</dbReference>
<dbReference type="InterPro" id="IPR005872">
    <property type="entry name" value="SUI1_arc_bac"/>
</dbReference>
<comment type="caution">
    <text evidence="5">The sequence shown here is derived from an EMBL/GenBank/DDBJ whole genome shotgun (WGS) entry which is preliminary data.</text>
</comment>
<dbReference type="SUPFAM" id="SSF55159">
    <property type="entry name" value="eIF1-like"/>
    <property type="match status" value="1"/>
</dbReference>
<accession>A0A931IX91</accession>
<dbReference type="PANTHER" id="PTHR12789:SF0">
    <property type="entry name" value="DENSITY-REGULATED PROTEIN"/>
    <property type="match status" value="1"/>
</dbReference>
<protein>
    <submittedName>
        <fullName evidence="5">Translation initiation factor Sui1</fullName>
    </submittedName>
</protein>
<dbReference type="PANTHER" id="PTHR12789">
    <property type="entry name" value="DENSITY-REGULATED PROTEIN HOMOLOG"/>
    <property type="match status" value="1"/>
</dbReference>
<dbReference type="Proteomes" id="UP000620139">
    <property type="component" value="Unassembled WGS sequence"/>
</dbReference>
<evidence type="ECO:0000256" key="1">
    <source>
        <dbReference type="ARBA" id="ARBA00005422"/>
    </source>
</evidence>
<keyword evidence="2" id="KW-0810">Translation regulation</keyword>
<dbReference type="InterPro" id="IPR001950">
    <property type="entry name" value="SUI1"/>
</dbReference>
<comment type="similarity">
    <text evidence="1">Belongs to the SUI1 family.</text>
</comment>
<evidence type="ECO:0000256" key="3">
    <source>
        <dbReference type="ARBA" id="ARBA00022917"/>
    </source>
</evidence>
<dbReference type="NCBIfam" id="NF005297">
    <property type="entry name" value="PRK06824.1"/>
    <property type="match status" value="1"/>
</dbReference>
<gene>
    <name evidence="5" type="ORF">I7X43_01710</name>
</gene>
<dbReference type="RefSeq" id="WP_198099775.1">
    <property type="nucleotide sequence ID" value="NZ_JAEDAL010000001.1"/>
</dbReference>
<proteinExistence type="inferred from homology"/>
<sequence length="115" mass="11846">MSPSRPVYSTELGRLCPGCGAAVNACTCKRSSAPVGDGHVRVRRETGGRGGKTVTTVRGLPLDEAALLAVAKQLKAACGSGGTCKDGVVEIQGDHVERIMAWLTGQGWKPKRAGG</sequence>
<dbReference type="Pfam" id="PF01253">
    <property type="entry name" value="SUI1"/>
    <property type="match status" value="1"/>
</dbReference>
<dbReference type="CDD" id="cd11567">
    <property type="entry name" value="YciH_like"/>
    <property type="match status" value="1"/>
</dbReference>
<name>A0A931IX91_9BURK</name>
<dbReference type="GO" id="GO:0001731">
    <property type="term" value="P:formation of translation preinitiation complex"/>
    <property type="evidence" value="ECO:0007669"/>
    <property type="project" value="TreeGrafter"/>
</dbReference>
<dbReference type="GO" id="GO:0003729">
    <property type="term" value="F:mRNA binding"/>
    <property type="evidence" value="ECO:0007669"/>
    <property type="project" value="TreeGrafter"/>
</dbReference>
<keyword evidence="3" id="KW-0648">Protein biosynthesis</keyword>
<keyword evidence="5" id="KW-0396">Initiation factor</keyword>
<dbReference type="GO" id="GO:0003743">
    <property type="term" value="F:translation initiation factor activity"/>
    <property type="evidence" value="ECO:0007669"/>
    <property type="project" value="UniProtKB-KW"/>
</dbReference>
<dbReference type="GO" id="GO:0006417">
    <property type="term" value="P:regulation of translation"/>
    <property type="evidence" value="ECO:0007669"/>
    <property type="project" value="UniProtKB-KW"/>
</dbReference>
<evidence type="ECO:0000259" key="4">
    <source>
        <dbReference type="PROSITE" id="PS50296"/>
    </source>
</evidence>
<feature type="domain" description="SUI1" evidence="4">
    <location>
        <begin position="49"/>
        <end position="107"/>
    </location>
</feature>
<dbReference type="PIRSF" id="PIRSF037511">
    <property type="entry name" value="Transl_init_SUI1_pro"/>
    <property type="match status" value="1"/>
</dbReference>
<dbReference type="InterPro" id="IPR050318">
    <property type="entry name" value="DENR/SUI1_TIF"/>
</dbReference>
<organism evidence="5 6">
    <name type="scientific">Inhella gelatinilytica</name>
    <dbReference type="NCBI Taxonomy" id="2795030"/>
    <lineage>
        <taxon>Bacteria</taxon>
        <taxon>Pseudomonadati</taxon>
        <taxon>Pseudomonadota</taxon>
        <taxon>Betaproteobacteria</taxon>
        <taxon>Burkholderiales</taxon>
        <taxon>Sphaerotilaceae</taxon>
        <taxon>Inhella</taxon>
    </lineage>
</organism>
<evidence type="ECO:0000313" key="6">
    <source>
        <dbReference type="Proteomes" id="UP000620139"/>
    </source>
</evidence>
<dbReference type="AlphaFoldDB" id="A0A931IX91"/>
<keyword evidence="6" id="KW-1185">Reference proteome</keyword>
<reference evidence="5" key="1">
    <citation type="submission" date="2020-12" db="EMBL/GenBank/DDBJ databases">
        <title>The genome sequence of Inhella sp. 4Y17.</title>
        <authorList>
            <person name="Liu Y."/>
        </authorList>
    </citation>
    <scope>NUCLEOTIDE SEQUENCE</scope>
    <source>
        <strain evidence="5">4Y10</strain>
    </source>
</reference>